<gene>
    <name evidence="1" type="ORF">CB5_LOCUS27259</name>
</gene>
<proteinExistence type="predicted"/>
<protein>
    <submittedName>
        <fullName evidence="1">Uncharacterized protein</fullName>
    </submittedName>
</protein>
<organism evidence="1">
    <name type="scientific">Ananas comosus var. bracteatus</name>
    <name type="common">red pineapple</name>
    <dbReference type="NCBI Taxonomy" id="296719"/>
    <lineage>
        <taxon>Eukaryota</taxon>
        <taxon>Viridiplantae</taxon>
        <taxon>Streptophyta</taxon>
        <taxon>Embryophyta</taxon>
        <taxon>Tracheophyta</taxon>
        <taxon>Spermatophyta</taxon>
        <taxon>Magnoliopsida</taxon>
        <taxon>Liliopsida</taxon>
        <taxon>Poales</taxon>
        <taxon>Bromeliaceae</taxon>
        <taxon>Bromelioideae</taxon>
        <taxon>Ananas</taxon>
    </lineage>
</organism>
<evidence type="ECO:0000313" key="1">
    <source>
        <dbReference type="EMBL" id="CAD1844048.1"/>
    </source>
</evidence>
<name>A0A6V7QM34_ANACO</name>
<dbReference type="EMBL" id="LR862137">
    <property type="protein sequence ID" value="CAD1844048.1"/>
    <property type="molecule type" value="Genomic_DNA"/>
</dbReference>
<dbReference type="AlphaFoldDB" id="A0A6V7QM34"/>
<accession>A0A6V7QM34</accession>
<reference evidence="1" key="1">
    <citation type="submission" date="2020-07" db="EMBL/GenBank/DDBJ databases">
        <authorList>
            <person name="Lin J."/>
        </authorList>
    </citation>
    <scope>NUCLEOTIDE SEQUENCE</scope>
</reference>
<sequence length="134" mass="15329">MPPLAPPPYRAASIPPLLLRSHLRHIASIPVPSLRFHLQSHLLPLMPLRSHPHPFDLGPVPSIPSVADLGCFCRRLDFVTILLKKGFFHAVCINCRIYIMRRGWFPSTLLKLFSPLTCFSYILRPYEFETVSFP</sequence>